<reference evidence="14" key="1">
    <citation type="submission" date="2020-10" db="EMBL/GenBank/DDBJ databases">
        <authorList>
            <person name="Kadnikov V."/>
            <person name="Beletsky A.V."/>
            <person name="Mardanov A.V."/>
            <person name="Karnachuk O.V."/>
            <person name="Ravin N.V."/>
        </authorList>
    </citation>
    <scope>NUCLEOTIDE SEQUENCE</scope>
    <source>
        <strain evidence="14">Bu02</strain>
    </source>
</reference>
<dbReference type="InterPro" id="IPR027417">
    <property type="entry name" value="P-loop_NTPase"/>
</dbReference>
<evidence type="ECO:0000256" key="12">
    <source>
        <dbReference type="SAM" id="MobiDB-lite"/>
    </source>
</evidence>
<keyword evidence="10" id="KW-0239">DNA-directed DNA polymerase</keyword>
<proteinExistence type="inferred from homology"/>
<dbReference type="SUPFAM" id="SSF48019">
    <property type="entry name" value="post-AAA+ oligomerization domain-like"/>
    <property type="match status" value="1"/>
</dbReference>
<dbReference type="EMBL" id="CP062796">
    <property type="protein sequence ID" value="QUL97871.1"/>
    <property type="molecule type" value="Genomic_DNA"/>
</dbReference>
<comment type="similarity">
    <text evidence="1">Belongs to the DnaX/STICHEL family.</text>
</comment>
<dbReference type="FunFam" id="1.10.8.60:FF:000013">
    <property type="entry name" value="DNA polymerase III subunit gamma/tau"/>
    <property type="match status" value="1"/>
</dbReference>
<evidence type="ECO:0000256" key="2">
    <source>
        <dbReference type="ARBA" id="ARBA00012417"/>
    </source>
</evidence>
<dbReference type="CDD" id="cd00009">
    <property type="entry name" value="AAA"/>
    <property type="match status" value="1"/>
</dbReference>
<organism evidence="14">
    <name type="scientific">Candidatus Fermentithermobacillus carboniphilus</name>
    <dbReference type="NCBI Taxonomy" id="3085328"/>
    <lineage>
        <taxon>Bacteria</taxon>
        <taxon>Bacillati</taxon>
        <taxon>Bacillota</taxon>
        <taxon>Candidatus Fermentithermobacillia</taxon>
        <taxon>Candidatus Fermentithermobacillales</taxon>
        <taxon>Candidatus Fermentithermobacillaceae</taxon>
        <taxon>Candidatus Fermentithermobacillus</taxon>
    </lineage>
</organism>
<evidence type="ECO:0000256" key="10">
    <source>
        <dbReference type="ARBA" id="ARBA00022932"/>
    </source>
</evidence>
<dbReference type="GO" id="GO:0006261">
    <property type="term" value="P:DNA-templated DNA replication"/>
    <property type="evidence" value="ECO:0007669"/>
    <property type="project" value="TreeGrafter"/>
</dbReference>
<dbReference type="Pfam" id="PF20964">
    <property type="entry name" value="DnaX_C"/>
    <property type="match status" value="1"/>
</dbReference>
<dbReference type="InterPro" id="IPR003593">
    <property type="entry name" value="AAA+_ATPase"/>
</dbReference>
<dbReference type="InterPro" id="IPR045085">
    <property type="entry name" value="HLD_clamp_pol_III_gamma_tau"/>
</dbReference>
<dbReference type="InterPro" id="IPR050238">
    <property type="entry name" value="DNA_Rep/Repair_Clamp_Loader"/>
</dbReference>
<dbReference type="Gene3D" id="3.40.50.300">
    <property type="entry name" value="P-loop containing nucleotide triphosphate hydrolases"/>
    <property type="match status" value="1"/>
</dbReference>
<dbReference type="Gene3D" id="1.20.272.10">
    <property type="match status" value="1"/>
</dbReference>
<dbReference type="CDD" id="cd18137">
    <property type="entry name" value="HLD_clamp_pol_III_gamma_tau"/>
    <property type="match status" value="1"/>
</dbReference>
<keyword evidence="9" id="KW-0067">ATP-binding</keyword>
<dbReference type="NCBIfam" id="TIGR02397">
    <property type="entry name" value="dnaX_nterm"/>
    <property type="match status" value="1"/>
</dbReference>
<dbReference type="PANTHER" id="PTHR11669:SF0">
    <property type="entry name" value="PROTEIN STICHEL-LIKE 2"/>
    <property type="match status" value="1"/>
</dbReference>
<feature type="region of interest" description="Disordered" evidence="12">
    <location>
        <begin position="379"/>
        <end position="430"/>
    </location>
</feature>
<evidence type="ECO:0000256" key="8">
    <source>
        <dbReference type="ARBA" id="ARBA00022833"/>
    </source>
</evidence>
<protein>
    <recommendedName>
        <fullName evidence="2">DNA-directed DNA polymerase</fullName>
        <ecNumber evidence="2">2.7.7.7</ecNumber>
    </recommendedName>
</protein>
<dbReference type="GO" id="GO:0003677">
    <property type="term" value="F:DNA binding"/>
    <property type="evidence" value="ECO:0007669"/>
    <property type="project" value="InterPro"/>
</dbReference>
<keyword evidence="6" id="KW-0479">Metal-binding</keyword>
<keyword evidence="8" id="KW-0862">Zinc</keyword>
<dbReference type="AlphaFoldDB" id="A0AAT9L9X1"/>
<comment type="catalytic activity">
    <reaction evidence="11">
        <text>DNA(n) + a 2'-deoxyribonucleoside 5'-triphosphate = DNA(n+1) + diphosphate</text>
        <dbReference type="Rhea" id="RHEA:22508"/>
        <dbReference type="Rhea" id="RHEA-COMP:17339"/>
        <dbReference type="Rhea" id="RHEA-COMP:17340"/>
        <dbReference type="ChEBI" id="CHEBI:33019"/>
        <dbReference type="ChEBI" id="CHEBI:61560"/>
        <dbReference type="ChEBI" id="CHEBI:173112"/>
        <dbReference type="EC" id="2.7.7.7"/>
    </reaction>
</comment>
<evidence type="ECO:0000256" key="5">
    <source>
        <dbReference type="ARBA" id="ARBA00022705"/>
    </source>
</evidence>
<feature type="compositionally biased region" description="Basic and acidic residues" evidence="12">
    <location>
        <begin position="389"/>
        <end position="398"/>
    </location>
</feature>
<dbReference type="EC" id="2.7.7.7" evidence="2"/>
<evidence type="ECO:0000256" key="1">
    <source>
        <dbReference type="ARBA" id="ARBA00006360"/>
    </source>
</evidence>
<evidence type="ECO:0000256" key="9">
    <source>
        <dbReference type="ARBA" id="ARBA00022840"/>
    </source>
</evidence>
<evidence type="ECO:0000259" key="13">
    <source>
        <dbReference type="SMART" id="SM00382"/>
    </source>
</evidence>
<dbReference type="SUPFAM" id="SSF52540">
    <property type="entry name" value="P-loop containing nucleoside triphosphate hydrolases"/>
    <property type="match status" value="1"/>
</dbReference>
<keyword evidence="7" id="KW-0547">Nucleotide-binding</keyword>
<reference evidence="14" key="2">
    <citation type="journal article" date="2023" name="Biology">
        <title>Prokaryotic Life Associated with Coal-Fire Gas Vents Revealed by Metagenomics.</title>
        <authorList>
            <person name="Kadnikov V.V."/>
            <person name="Mardanov A.V."/>
            <person name="Beletsky A.V."/>
            <person name="Karnachuk O.V."/>
            <person name="Ravin N.V."/>
        </authorList>
    </citation>
    <scope>NUCLEOTIDE SEQUENCE</scope>
    <source>
        <strain evidence="14">Bu02</strain>
    </source>
</reference>
<dbReference type="GO" id="GO:0009360">
    <property type="term" value="C:DNA polymerase III complex"/>
    <property type="evidence" value="ECO:0007669"/>
    <property type="project" value="InterPro"/>
</dbReference>
<feature type="domain" description="AAA+ ATPase" evidence="13">
    <location>
        <begin position="37"/>
        <end position="179"/>
    </location>
</feature>
<dbReference type="FunFam" id="3.40.50.300:FF:000014">
    <property type="entry name" value="DNA polymerase III subunit gamma/tau"/>
    <property type="match status" value="1"/>
</dbReference>
<keyword evidence="3 14" id="KW-0808">Transferase</keyword>
<dbReference type="Pfam" id="PF22608">
    <property type="entry name" value="DNAX_ATPase_lid"/>
    <property type="match status" value="1"/>
</dbReference>
<accession>A0AAT9L9X1</accession>
<dbReference type="PANTHER" id="PTHR11669">
    <property type="entry name" value="REPLICATION FACTOR C / DNA POLYMERASE III GAMMA-TAU SUBUNIT"/>
    <property type="match status" value="1"/>
</dbReference>
<dbReference type="GO" id="GO:0003887">
    <property type="term" value="F:DNA-directed DNA polymerase activity"/>
    <property type="evidence" value="ECO:0007669"/>
    <property type="project" value="UniProtKB-KW"/>
</dbReference>
<keyword evidence="5" id="KW-0235">DNA replication</keyword>
<evidence type="ECO:0000256" key="4">
    <source>
        <dbReference type="ARBA" id="ARBA00022695"/>
    </source>
</evidence>
<dbReference type="InterPro" id="IPR001270">
    <property type="entry name" value="ClpA/B"/>
</dbReference>
<sequence>MSYVALYRVWRPQKWEDVVNQKPVVRILQNALSEGKVSHAYLFSGPRGTGKTTIARLLAKAVNCENPDGIEPCNRCRSCTAILEGNSVDVMEIDAASNRGIDEIRALREGVRYLPVLGKYKVYIIDEVHMLTQEAFNALLKTLEEPPEHVIFILATTAPHKIPVTITSRCQRLDFRRLSIQDIEMHLEKILSSQGATWEKGALRIIARAARGSMRDALSILDLCITYGDGNVLEKDAREVLGETPEELMGRLFRAMSQRDLKGIMDITREVTESGKDATEFCEEISAFARDLLFLRSGGKGQDLGRTIEELEDMTVLAKSFSPGMLIALLEAISRAVTRIKSSDNPRLVLDVALMGLFLDSESRPGFAGIQPFPLVEGVQVGESATRPDSSRREESPAGHDNAVPLPKTEPGEKKPLESPPDTASLRESDEDILEEVKKAWPKLLEELLKKRKVQARAYLLPASPSRVENRTTLILAYPKGYVPHMEQIMVPANRSVVENYLAKITGRSLKLGVEVSQLSSRGDGEQGGNGDDGLHPLVKAAITILDGKIVT</sequence>
<dbReference type="PRINTS" id="PR00300">
    <property type="entry name" value="CLPPROTEASEA"/>
</dbReference>
<dbReference type="Gene3D" id="1.10.8.60">
    <property type="match status" value="1"/>
</dbReference>
<dbReference type="SMART" id="SM00382">
    <property type="entry name" value="AAA"/>
    <property type="match status" value="1"/>
</dbReference>
<dbReference type="InterPro" id="IPR022754">
    <property type="entry name" value="DNA_pol_III_gamma-3"/>
</dbReference>
<dbReference type="InterPro" id="IPR008921">
    <property type="entry name" value="DNA_pol3_clamp-load_cplx_C"/>
</dbReference>
<evidence type="ECO:0000313" key="14">
    <source>
        <dbReference type="EMBL" id="QUL97871.1"/>
    </source>
</evidence>
<keyword evidence="4 14" id="KW-0548">Nucleotidyltransferase</keyword>
<gene>
    <name evidence="14" type="primary">dnaX</name>
    <name evidence="14" type="ORF">IMF26_07225</name>
</gene>
<name>A0AAT9L9X1_9FIRM</name>
<dbReference type="InterPro" id="IPR048448">
    <property type="entry name" value="DnaX-like_C"/>
</dbReference>
<evidence type="ECO:0000256" key="3">
    <source>
        <dbReference type="ARBA" id="ARBA00022679"/>
    </source>
</evidence>
<evidence type="ECO:0000256" key="7">
    <source>
        <dbReference type="ARBA" id="ARBA00022741"/>
    </source>
</evidence>
<dbReference type="Pfam" id="PF12169">
    <property type="entry name" value="DNA_pol3_gamma3"/>
    <property type="match status" value="1"/>
</dbReference>
<dbReference type="InterPro" id="IPR012763">
    <property type="entry name" value="DNA_pol_III_sug/sutau_N"/>
</dbReference>
<dbReference type="GO" id="GO:0046872">
    <property type="term" value="F:metal ion binding"/>
    <property type="evidence" value="ECO:0007669"/>
    <property type="project" value="UniProtKB-KW"/>
</dbReference>
<dbReference type="KEGG" id="fcz:IMF26_07225"/>
<dbReference type="GO" id="GO:0005524">
    <property type="term" value="F:ATP binding"/>
    <property type="evidence" value="ECO:0007669"/>
    <property type="project" value="UniProtKB-KW"/>
</dbReference>
<dbReference type="NCBIfam" id="NF004046">
    <property type="entry name" value="PRK05563.1"/>
    <property type="match status" value="1"/>
</dbReference>
<dbReference type="Pfam" id="PF13177">
    <property type="entry name" value="DNA_pol3_delta2"/>
    <property type="match status" value="1"/>
</dbReference>
<evidence type="ECO:0000256" key="11">
    <source>
        <dbReference type="ARBA" id="ARBA00049244"/>
    </source>
</evidence>
<evidence type="ECO:0000256" key="6">
    <source>
        <dbReference type="ARBA" id="ARBA00022723"/>
    </source>
</evidence>